<dbReference type="Gene3D" id="1.20.1220.20">
    <property type="entry name" value="Uncharcterised protein PF01724"/>
    <property type="match status" value="1"/>
</dbReference>
<sequence length="162" mass="18950">MNKIFRKQQLTPYEADYAQWCAEQGALLREGRLSDLDRDNLAEEIESLGRSDKREIASRLGTLLLHLLKWEFQPERRKTGWLLTIREQRFQIEDLLVESPSLKAYPGQRLGREFKIARLKAADETGLREGNFPADCPYSIREILDHDYFPGTPWSSDQLIRE</sequence>
<reference evidence="2" key="1">
    <citation type="submission" date="2012-02" db="EMBL/GenBank/DDBJ databases">
        <title>Complete sequence of Mesorhizobium australicum WSM2073.</title>
        <authorList>
            <person name="Lucas S."/>
            <person name="Han J."/>
            <person name="Lapidus A."/>
            <person name="Cheng J.-F."/>
            <person name="Goodwin L."/>
            <person name="Pitluck S."/>
            <person name="Peters L."/>
            <person name="Gu W."/>
            <person name="Detter J.C."/>
            <person name="Han C."/>
            <person name="Tapia R."/>
            <person name="Land M."/>
            <person name="Hauser L."/>
            <person name="Kyrpides N."/>
            <person name="Ivanova N."/>
            <person name="Pagani I."/>
            <person name="Reeve W.G."/>
            <person name="Howieson J.G."/>
            <person name="Tiwari R.P."/>
            <person name="O'Hara G.W."/>
            <person name="Atkins C.A."/>
            <person name="Ronson C.W."/>
            <person name="Nandasena K.G."/>
            <person name="Woyke T."/>
        </authorList>
    </citation>
    <scope>NUCLEOTIDE SEQUENCE [LARGE SCALE GENOMIC DNA]</scope>
    <source>
        <strain evidence="2">LMG 24608 / HAMBI 3006 / WSM2073</strain>
    </source>
</reference>
<name>L0KDE1_MESAW</name>
<dbReference type="PANTHER" id="PTHR34235">
    <property type="entry name" value="SLR1203 PROTEIN-RELATED"/>
    <property type="match status" value="1"/>
</dbReference>
<evidence type="ECO:0000313" key="1">
    <source>
        <dbReference type="EMBL" id="AGB43031.1"/>
    </source>
</evidence>
<dbReference type="RefSeq" id="WP_015314503.1">
    <property type="nucleotide sequence ID" value="NC_019973.1"/>
</dbReference>
<protein>
    <recommendedName>
        <fullName evidence="3">DUF29 domain-containing protein</fullName>
    </recommendedName>
</protein>
<organism evidence="1 2">
    <name type="scientific">Mesorhizobium australicum (strain HAMBI 3006 / LMG 24608 / WSM2073)</name>
    <dbReference type="NCBI Taxonomy" id="754035"/>
    <lineage>
        <taxon>Bacteria</taxon>
        <taxon>Pseudomonadati</taxon>
        <taxon>Pseudomonadota</taxon>
        <taxon>Alphaproteobacteria</taxon>
        <taxon>Hyphomicrobiales</taxon>
        <taxon>Phyllobacteriaceae</taxon>
        <taxon>Mesorhizobium</taxon>
    </lineage>
</organism>
<evidence type="ECO:0000313" key="2">
    <source>
        <dbReference type="Proteomes" id="UP000010998"/>
    </source>
</evidence>
<dbReference type="EMBL" id="CP003358">
    <property type="protein sequence ID" value="AGB43031.1"/>
    <property type="molecule type" value="Genomic_DNA"/>
</dbReference>
<dbReference type="Proteomes" id="UP000010998">
    <property type="component" value="Chromosome"/>
</dbReference>
<dbReference type="OrthoDB" id="425753at2"/>
<dbReference type="InterPro" id="IPR002636">
    <property type="entry name" value="DUF29"/>
</dbReference>
<proteinExistence type="predicted"/>
<keyword evidence="2" id="KW-1185">Reference proteome</keyword>
<dbReference type="STRING" id="754035.Mesau_00539"/>
<evidence type="ECO:0008006" key="3">
    <source>
        <dbReference type="Google" id="ProtNLM"/>
    </source>
</evidence>
<dbReference type="AlphaFoldDB" id="L0KDE1"/>
<dbReference type="HOGENOM" id="CLU_116670_0_1_5"/>
<dbReference type="Pfam" id="PF01724">
    <property type="entry name" value="DUF29"/>
    <property type="match status" value="1"/>
</dbReference>
<dbReference type="KEGG" id="mam:Mesau_00539"/>
<dbReference type="eggNOG" id="COG2442">
    <property type="taxonomic scope" value="Bacteria"/>
</dbReference>
<dbReference type="GeneID" id="90988075"/>
<gene>
    <name evidence="1" type="ordered locus">Mesau_00539</name>
</gene>
<accession>L0KDE1</accession>